<dbReference type="Proteomes" id="UP000230750">
    <property type="component" value="Unassembled WGS sequence"/>
</dbReference>
<dbReference type="STRING" id="307972.A0A2G8LJ18"/>
<dbReference type="PANTHER" id="PTHR37915:SF3">
    <property type="match status" value="1"/>
</dbReference>
<accession>A0A2G8LJ18</accession>
<feature type="region of interest" description="Disordered" evidence="2">
    <location>
        <begin position="407"/>
        <end position="431"/>
    </location>
</feature>
<evidence type="ECO:0000313" key="4">
    <source>
        <dbReference type="Proteomes" id="UP000230750"/>
    </source>
</evidence>
<comment type="caution">
    <text evidence="3">The sequence shown here is derived from an EMBL/GenBank/DDBJ whole genome shotgun (WGS) entry which is preliminary data.</text>
</comment>
<keyword evidence="1" id="KW-0175">Coiled coil</keyword>
<protein>
    <submittedName>
        <fullName evidence="3">Putative interaptin</fullName>
    </submittedName>
</protein>
<proteinExistence type="predicted"/>
<evidence type="ECO:0000256" key="2">
    <source>
        <dbReference type="SAM" id="MobiDB-lite"/>
    </source>
</evidence>
<dbReference type="AlphaFoldDB" id="A0A2G8LJ18"/>
<dbReference type="EMBL" id="MRZV01000063">
    <property type="protein sequence ID" value="PIK60239.1"/>
    <property type="molecule type" value="Genomic_DNA"/>
</dbReference>
<sequence>MRNSNSYDLSQKKLEQIEDLNLEIKERDEEIERLNKAAFDQELSIKQMEQSKEKSYAKLKGAHEESELNIQKLQSKVQNLQLLLEDTKADLQKQHRIQVEELKQAHEEEITDLTTELQKKIDHLESEALNQERGWASDSEEEGEIISSPHSSSRQTQSRKSVRDQLSRQSTRVSQEKSVKPSPPDTPKRGRKVHEVPYEGKVTLEDEDKWTGIPPETLPSAFKQYRKEALLVVHGLQNQLKVQEDDHHKKVKQLREHMKDKDDGFQKEKSSLLKQVDVAMLLKEAAEKEADDALAQLESFVTEHGQLADVAETEKKELKKLTPQQREKFLEKKVTKKTKDEKERKNEYENEGESPDKNDQSKESINNEEKSPIKEVTHDAKDNVDNPDDEQLAEAYEAALNLDKEAKECVDRGQQTSRPESEAVRADLIKG</sequence>
<name>A0A2G8LJ18_STIJA</name>
<gene>
    <name evidence="3" type="ORF">BSL78_02867</name>
</gene>
<evidence type="ECO:0000313" key="3">
    <source>
        <dbReference type="EMBL" id="PIK60239.1"/>
    </source>
</evidence>
<feature type="region of interest" description="Disordered" evidence="2">
    <location>
        <begin position="128"/>
        <end position="202"/>
    </location>
</feature>
<dbReference type="PANTHER" id="PTHR37915">
    <property type="match status" value="1"/>
</dbReference>
<feature type="compositionally biased region" description="Basic and acidic residues" evidence="2">
    <location>
        <begin position="419"/>
        <end position="431"/>
    </location>
</feature>
<feature type="region of interest" description="Disordered" evidence="2">
    <location>
        <begin position="315"/>
        <end position="395"/>
    </location>
</feature>
<feature type="compositionally biased region" description="Basic and acidic residues" evidence="2">
    <location>
        <begin position="193"/>
        <end position="202"/>
    </location>
</feature>
<keyword evidence="4" id="KW-1185">Reference proteome</keyword>
<organism evidence="3 4">
    <name type="scientific">Stichopus japonicus</name>
    <name type="common">Sea cucumber</name>
    <dbReference type="NCBI Taxonomy" id="307972"/>
    <lineage>
        <taxon>Eukaryota</taxon>
        <taxon>Metazoa</taxon>
        <taxon>Echinodermata</taxon>
        <taxon>Eleutherozoa</taxon>
        <taxon>Echinozoa</taxon>
        <taxon>Holothuroidea</taxon>
        <taxon>Aspidochirotacea</taxon>
        <taxon>Aspidochirotida</taxon>
        <taxon>Stichopodidae</taxon>
        <taxon>Apostichopus</taxon>
    </lineage>
</organism>
<feature type="coiled-coil region" evidence="1">
    <location>
        <begin position="7"/>
        <end position="127"/>
    </location>
</feature>
<feature type="compositionally biased region" description="Basic and acidic residues" evidence="2">
    <location>
        <begin position="315"/>
        <end position="384"/>
    </location>
</feature>
<reference evidence="3 4" key="1">
    <citation type="journal article" date="2017" name="PLoS Biol.">
        <title>The sea cucumber genome provides insights into morphological evolution and visceral regeneration.</title>
        <authorList>
            <person name="Zhang X."/>
            <person name="Sun L."/>
            <person name="Yuan J."/>
            <person name="Sun Y."/>
            <person name="Gao Y."/>
            <person name="Zhang L."/>
            <person name="Li S."/>
            <person name="Dai H."/>
            <person name="Hamel J.F."/>
            <person name="Liu C."/>
            <person name="Yu Y."/>
            <person name="Liu S."/>
            <person name="Lin W."/>
            <person name="Guo K."/>
            <person name="Jin S."/>
            <person name="Xu P."/>
            <person name="Storey K.B."/>
            <person name="Huan P."/>
            <person name="Zhang T."/>
            <person name="Zhou Y."/>
            <person name="Zhang J."/>
            <person name="Lin C."/>
            <person name="Li X."/>
            <person name="Xing L."/>
            <person name="Huo D."/>
            <person name="Sun M."/>
            <person name="Wang L."/>
            <person name="Mercier A."/>
            <person name="Li F."/>
            <person name="Yang H."/>
            <person name="Xiang J."/>
        </authorList>
    </citation>
    <scope>NUCLEOTIDE SEQUENCE [LARGE SCALE GENOMIC DNA]</scope>
    <source>
        <strain evidence="3">Shaxun</strain>
        <tissue evidence="3">Muscle</tissue>
    </source>
</reference>
<evidence type="ECO:0000256" key="1">
    <source>
        <dbReference type="SAM" id="Coils"/>
    </source>
</evidence>